<gene>
    <name evidence="1" type="ORF">rCG_44039</name>
</gene>
<evidence type="ECO:0000313" key="1">
    <source>
        <dbReference type="EMBL" id="EDL98212.1"/>
    </source>
</evidence>
<accession>A6J762</accession>
<dbReference type="AlphaFoldDB" id="A6J762"/>
<name>A6J762_RAT</name>
<dbReference type="Proteomes" id="UP000234681">
    <property type="component" value="Chromosome 17"/>
</dbReference>
<protein>
    <submittedName>
        <fullName evidence="1">RCG44039</fullName>
    </submittedName>
</protein>
<organism evidence="1 2">
    <name type="scientific">Rattus norvegicus</name>
    <name type="common">Rat</name>
    <dbReference type="NCBI Taxonomy" id="10116"/>
    <lineage>
        <taxon>Eukaryota</taxon>
        <taxon>Metazoa</taxon>
        <taxon>Chordata</taxon>
        <taxon>Craniata</taxon>
        <taxon>Vertebrata</taxon>
        <taxon>Euteleostomi</taxon>
        <taxon>Mammalia</taxon>
        <taxon>Eutheria</taxon>
        <taxon>Euarchontoglires</taxon>
        <taxon>Glires</taxon>
        <taxon>Rodentia</taxon>
        <taxon>Myomorpha</taxon>
        <taxon>Muroidea</taxon>
        <taxon>Muridae</taxon>
        <taxon>Murinae</taxon>
        <taxon>Rattus</taxon>
    </lineage>
</organism>
<sequence>MSTTFPISHSSWDSPSINKIVPLVLLTLTGESGVGETKEEDCEDKHWHQCLENDFLWVENPSSISPRRDRKQRAHAEKHMENPSKNIFSWLTF</sequence>
<evidence type="ECO:0000313" key="2">
    <source>
        <dbReference type="Proteomes" id="UP000234681"/>
    </source>
</evidence>
<reference evidence="2" key="1">
    <citation type="submission" date="2005-09" db="EMBL/GenBank/DDBJ databases">
        <authorList>
            <person name="Mural R.J."/>
            <person name="Li P.W."/>
            <person name="Adams M.D."/>
            <person name="Amanatides P.G."/>
            <person name="Baden-Tillson H."/>
            <person name="Barnstead M."/>
            <person name="Chin S.H."/>
            <person name="Dew I."/>
            <person name="Evans C.A."/>
            <person name="Ferriera S."/>
            <person name="Flanigan M."/>
            <person name="Fosler C."/>
            <person name="Glodek A."/>
            <person name="Gu Z."/>
            <person name="Holt R.A."/>
            <person name="Jennings D."/>
            <person name="Kraft C.L."/>
            <person name="Lu F."/>
            <person name="Nguyen T."/>
            <person name="Nusskern D.R."/>
            <person name="Pfannkoch C.M."/>
            <person name="Sitter C."/>
            <person name="Sutton G.G."/>
            <person name="Venter J.C."/>
            <person name="Wang Z."/>
            <person name="Woodage T."/>
            <person name="Zheng X.H."/>
            <person name="Zhong F."/>
        </authorList>
    </citation>
    <scope>NUCLEOTIDE SEQUENCE [LARGE SCALE GENOMIC DNA]</scope>
    <source>
        <strain>BN</strain>
        <strain evidence="2">Sprague-Dawley</strain>
    </source>
</reference>
<proteinExistence type="predicted"/>
<dbReference type="EMBL" id="CH473977">
    <property type="protein sequence ID" value="EDL98212.1"/>
    <property type="molecule type" value="Genomic_DNA"/>
</dbReference>